<dbReference type="STRING" id="1223523.H340_00854"/>
<proteinExistence type="predicted"/>
<evidence type="ECO:0000313" key="2">
    <source>
        <dbReference type="EMBL" id="EMF02353.1"/>
    </source>
</evidence>
<reference evidence="2 3" key="1">
    <citation type="journal article" date="2013" name="Genome Announc.">
        <title>Whole-Genome Shotgun Assembly and Analysis of the Genome of Streptomyces mobaraensis DSM 40847, a Strain for Industrial Production of Microbial Transglutaminase.</title>
        <authorList>
            <person name="Yang H."/>
            <person name="He T."/>
            <person name="Wu W."/>
            <person name="Zhu W."/>
            <person name="Lu B."/>
            <person name="Sun W."/>
        </authorList>
    </citation>
    <scope>NUCLEOTIDE SEQUENCE [LARGE SCALE GENOMIC DNA]</scope>
    <source>
        <strain evidence="2 3">DSM 40847</strain>
    </source>
</reference>
<comment type="caution">
    <text evidence="2">The sequence shown here is derived from an EMBL/GenBank/DDBJ whole genome shotgun (WGS) entry which is preliminary data.</text>
</comment>
<feature type="domain" description="DUF5753" evidence="1">
    <location>
        <begin position="57"/>
        <end position="235"/>
    </location>
</feature>
<protein>
    <submittedName>
        <fullName evidence="2">Putative transcriptional regulator</fullName>
    </submittedName>
</protein>
<sequence length="241" mass="26378">MSRIESATRGAKPGDVERLLDVYGLTDDGARDLLLKMARDGGRRGWWQTYDLSPAYSDLISMESDASSVRTYEPLVIPGLFQTSAYARAVITAHSMTVSAEDVDALVEVRVARQAVLTKPDPLRLRAIIHEAALLASVPGTGVMRDQLQRLLDVAAYPHVTIQVLPLDAELHPGGTGGFTALGFNQPGMEVVLLENLESSLYVEEPANVARYTEAFERLTAAALPFERSLSLITRLKEKEK</sequence>
<evidence type="ECO:0000313" key="3">
    <source>
        <dbReference type="Proteomes" id="UP000011740"/>
    </source>
</evidence>
<name>M3B8M8_STRM1</name>
<evidence type="ECO:0000259" key="1">
    <source>
        <dbReference type="Pfam" id="PF19054"/>
    </source>
</evidence>
<dbReference type="eggNOG" id="COG1396">
    <property type="taxonomic scope" value="Bacteria"/>
</dbReference>
<organism evidence="2 3">
    <name type="scientific">Streptomyces mobaraensis (strain ATCC 29032 / DSM 40847 / JCM 4168 / NBRC 13819 / NCIMB 11159 / IPCR 16-22)</name>
    <dbReference type="NCBI Taxonomy" id="1223523"/>
    <lineage>
        <taxon>Bacteria</taxon>
        <taxon>Bacillati</taxon>
        <taxon>Actinomycetota</taxon>
        <taxon>Actinomycetes</taxon>
        <taxon>Kitasatosporales</taxon>
        <taxon>Streptomycetaceae</taxon>
        <taxon>Streptomyces</taxon>
    </lineage>
</organism>
<dbReference type="Pfam" id="PF19054">
    <property type="entry name" value="DUF5753"/>
    <property type="match status" value="1"/>
</dbReference>
<dbReference type="EMBL" id="AORZ01000002">
    <property type="protein sequence ID" value="EMF02353.1"/>
    <property type="molecule type" value="Genomic_DNA"/>
</dbReference>
<accession>M3B8M8</accession>
<dbReference type="Proteomes" id="UP000011740">
    <property type="component" value="Unassembled WGS sequence"/>
</dbReference>
<dbReference type="AlphaFoldDB" id="M3B8M8"/>
<gene>
    <name evidence="2" type="ORF">H340_00854</name>
</gene>
<dbReference type="InterPro" id="IPR043917">
    <property type="entry name" value="DUF5753"/>
</dbReference>